<feature type="transmembrane region" description="Helical" evidence="8">
    <location>
        <begin position="85"/>
        <end position="105"/>
    </location>
</feature>
<feature type="transmembrane region" description="Helical" evidence="8">
    <location>
        <begin position="295"/>
        <end position="315"/>
    </location>
</feature>
<comment type="subcellular location">
    <subcellularLocation>
        <location evidence="1">Cell membrane</location>
        <topology evidence="1">Multi-pass membrane protein</topology>
    </subcellularLocation>
</comment>
<dbReference type="CDD" id="cd06550">
    <property type="entry name" value="TM_ABC_iron-siderophores_like"/>
    <property type="match status" value="1"/>
</dbReference>
<dbReference type="Gene3D" id="1.10.3470.10">
    <property type="entry name" value="ABC transporter involved in vitamin B12 uptake, BtuC"/>
    <property type="match status" value="1"/>
</dbReference>
<evidence type="ECO:0000256" key="4">
    <source>
        <dbReference type="ARBA" id="ARBA00022475"/>
    </source>
</evidence>
<reference evidence="9" key="1">
    <citation type="submission" date="2020-03" db="EMBL/GenBank/DDBJ databases">
        <title>Spirochaetal bacteria isolated from arthropods constitute a novel genus Entomospira genus novum within the order Spirochaetales.</title>
        <authorList>
            <person name="Grana-Miraglia L."/>
            <person name="Sikutova S."/>
            <person name="Fingerle V."/>
            <person name="Sing A."/>
            <person name="Castillo-Ramirez S."/>
            <person name="Margos G."/>
            <person name="Rudolf I."/>
        </authorList>
    </citation>
    <scope>NUCLEOTIDE SEQUENCE</scope>
    <source>
        <strain evidence="9">BR208</strain>
    </source>
</reference>
<name>A0A968KVP1_9SPIO</name>
<dbReference type="Proteomes" id="UP000752013">
    <property type="component" value="Unassembled WGS sequence"/>
</dbReference>
<keyword evidence="4" id="KW-1003">Cell membrane</keyword>
<comment type="caution">
    <text evidence="9">The sequence shown here is derived from an EMBL/GenBank/DDBJ whole genome shotgun (WGS) entry which is preliminary data.</text>
</comment>
<dbReference type="RefSeq" id="WP_167703952.1">
    <property type="nucleotide sequence ID" value="NZ_CP118168.1"/>
</dbReference>
<dbReference type="InterPro" id="IPR000522">
    <property type="entry name" value="ABC_transptr_permease_BtuC"/>
</dbReference>
<feature type="transmembrane region" description="Helical" evidence="8">
    <location>
        <begin position="12"/>
        <end position="33"/>
    </location>
</feature>
<evidence type="ECO:0000256" key="6">
    <source>
        <dbReference type="ARBA" id="ARBA00022989"/>
    </source>
</evidence>
<keyword evidence="6 8" id="KW-1133">Transmembrane helix</keyword>
<evidence type="ECO:0000256" key="7">
    <source>
        <dbReference type="ARBA" id="ARBA00023136"/>
    </source>
</evidence>
<dbReference type="SUPFAM" id="SSF81345">
    <property type="entry name" value="ABC transporter involved in vitamin B12 uptake, BtuC"/>
    <property type="match status" value="1"/>
</dbReference>
<feature type="transmembrane region" description="Helical" evidence="8">
    <location>
        <begin position="111"/>
        <end position="129"/>
    </location>
</feature>
<evidence type="ECO:0000313" key="10">
    <source>
        <dbReference type="Proteomes" id="UP000752013"/>
    </source>
</evidence>
<dbReference type="GO" id="GO:0033214">
    <property type="term" value="P:siderophore-iron import into cell"/>
    <property type="evidence" value="ECO:0007669"/>
    <property type="project" value="TreeGrafter"/>
</dbReference>
<feature type="transmembrane region" description="Helical" evidence="8">
    <location>
        <begin position="53"/>
        <end position="73"/>
    </location>
</feature>
<dbReference type="GO" id="GO:0005886">
    <property type="term" value="C:plasma membrane"/>
    <property type="evidence" value="ECO:0007669"/>
    <property type="project" value="UniProtKB-SubCell"/>
</dbReference>
<evidence type="ECO:0000313" key="9">
    <source>
        <dbReference type="EMBL" id="NIZ47523.1"/>
    </source>
</evidence>
<feature type="transmembrane region" description="Helical" evidence="8">
    <location>
        <begin position="179"/>
        <end position="199"/>
    </location>
</feature>
<feature type="transmembrane region" description="Helical" evidence="8">
    <location>
        <begin position="266"/>
        <end position="283"/>
    </location>
</feature>
<proteinExistence type="inferred from homology"/>
<protein>
    <submittedName>
        <fullName evidence="9">Iron ABC transporter permease</fullName>
    </submittedName>
</protein>
<dbReference type="PANTHER" id="PTHR30472">
    <property type="entry name" value="FERRIC ENTEROBACTIN TRANSPORT SYSTEM PERMEASE PROTEIN"/>
    <property type="match status" value="1"/>
</dbReference>
<evidence type="ECO:0000256" key="5">
    <source>
        <dbReference type="ARBA" id="ARBA00022692"/>
    </source>
</evidence>
<dbReference type="Pfam" id="PF01032">
    <property type="entry name" value="FecCD"/>
    <property type="match status" value="1"/>
</dbReference>
<evidence type="ECO:0000256" key="2">
    <source>
        <dbReference type="ARBA" id="ARBA00007935"/>
    </source>
</evidence>
<dbReference type="PANTHER" id="PTHR30472:SF19">
    <property type="entry name" value="PETROBACTIN IMPORT SYSTEM PERMEASE PROTEIN YCLO"/>
    <property type="match status" value="1"/>
</dbReference>
<dbReference type="GO" id="GO:0022857">
    <property type="term" value="F:transmembrane transporter activity"/>
    <property type="evidence" value="ECO:0007669"/>
    <property type="project" value="InterPro"/>
</dbReference>
<comment type="similarity">
    <text evidence="2">Belongs to the binding-protein-dependent transport system permease family. FecCD subfamily.</text>
</comment>
<feature type="transmembrane region" description="Helical" evidence="8">
    <location>
        <begin position="138"/>
        <end position="159"/>
    </location>
</feature>
<dbReference type="AlphaFoldDB" id="A0A968KVP1"/>
<dbReference type="EMBL" id="JAATLK010000001">
    <property type="protein sequence ID" value="NIZ47523.1"/>
    <property type="molecule type" value="Genomic_DNA"/>
</dbReference>
<sequence>MKNILQLSPKSTLLSLLIALLLISLITILLGPVNQLLQIQGIHYIVTVALQLRLPRLMATWVIGATLAVMGLVSQRIFHNRLASPDVLGISSSASLGAFISILLYPTMPPFWGAFTASLLLLFPFLLLIQTAHTTIQFLLLGVAVGSISSGILAFLINISDTHTISQYLFWSLGSLQVVDWKTLSISTPILMIIIFIIWRQHQALDLLLFGDIWAETRGIHVKHFRISMILLISIAVALTVSLAGPIGFIALIAPHIAKIILPHQHVWLIPASAVIGALILTMSDTLARLLFLPYEIKAGILLNILGGLYFIFLLTRRNMWYDD</sequence>
<organism evidence="9 10">
    <name type="scientific">Entomospira nematocerorum</name>
    <dbReference type="NCBI Taxonomy" id="2719987"/>
    <lineage>
        <taxon>Bacteria</taxon>
        <taxon>Pseudomonadati</taxon>
        <taxon>Spirochaetota</taxon>
        <taxon>Spirochaetia</taxon>
        <taxon>Spirochaetales</taxon>
        <taxon>Spirochaetaceae</taxon>
        <taxon>Entomospira</taxon>
    </lineage>
</organism>
<keyword evidence="5 8" id="KW-0812">Transmembrane</keyword>
<gene>
    <name evidence="9" type="ORF">HCT46_06330</name>
</gene>
<feature type="transmembrane region" description="Helical" evidence="8">
    <location>
        <begin position="230"/>
        <end position="254"/>
    </location>
</feature>
<evidence type="ECO:0000256" key="1">
    <source>
        <dbReference type="ARBA" id="ARBA00004651"/>
    </source>
</evidence>
<accession>A0A968KVP1</accession>
<evidence type="ECO:0000256" key="8">
    <source>
        <dbReference type="SAM" id="Phobius"/>
    </source>
</evidence>
<dbReference type="InterPro" id="IPR037294">
    <property type="entry name" value="ABC_BtuC-like"/>
</dbReference>
<keyword evidence="7 8" id="KW-0472">Membrane</keyword>
<evidence type="ECO:0000256" key="3">
    <source>
        <dbReference type="ARBA" id="ARBA00022448"/>
    </source>
</evidence>
<keyword evidence="3" id="KW-0813">Transport</keyword>
<keyword evidence="10" id="KW-1185">Reference proteome</keyword>